<sequence>MNLRMINTYAYRGQQVPQTQSQIANLNFRYEILPGDFSRLYRQHYRLTHGIDLSFKPEYNVDNWLNPESKYFKPAISQAVFKYSARAEGHDRLKLFISTPEMRQAAWKYCHRKQLMIDGTFGLSTSRLLLWIALGIDEAGHGVPVAMFLFSAPTGNRATHAGYDTKIITDILISWRDWLSEQGDDIFAPVSCITDTDLKEREMTWHSGEEFLNGGSKSYKNCKNKSYSSESVSAVN</sequence>
<dbReference type="EMBL" id="MLYV02001040">
    <property type="protein sequence ID" value="PSR73963.1"/>
    <property type="molecule type" value="Genomic_DNA"/>
</dbReference>
<dbReference type="Proteomes" id="UP000186601">
    <property type="component" value="Unassembled WGS sequence"/>
</dbReference>
<name>A0A2R6NNH0_9APHY</name>
<dbReference type="AlphaFoldDB" id="A0A2R6NNH0"/>
<proteinExistence type="predicted"/>
<protein>
    <submittedName>
        <fullName evidence="1">Uncharacterized protein</fullName>
    </submittedName>
</protein>
<evidence type="ECO:0000313" key="2">
    <source>
        <dbReference type="Proteomes" id="UP000186601"/>
    </source>
</evidence>
<accession>A0A2R6NNH0</accession>
<gene>
    <name evidence="1" type="ORF">PHLCEN_2v10231</name>
</gene>
<dbReference type="OrthoDB" id="2422225at2759"/>
<keyword evidence="2" id="KW-1185">Reference proteome</keyword>
<organism evidence="1 2">
    <name type="scientific">Hermanssonia centrifuga</name>
    <dbReference type="NCBI Taxonomy" id="98765"/>
    <lineage>
        <taxon>Eukaryota</taxon>
        <taxon>Fungi</taxon>
        <taxon>Dikarya</taxon>
        <taxon>Basidiomycota</taxon>
        <taxon>Agaricomycotina</taxon>
        <taxon>Agaricomycetes</taxon>
        <taxon>Polyporales</taxon>
        <taxon>Meruliaceae</taxon>
        <taxon>Hermanssonia</taxon>
    </lineage>
</organism>
<evidence type="ECO:0000313" key="1">
    <source>
        <dbReference type="EMBL" id="PSR73963.1"/>
    </source>
</evidence>
<dbReference type="STRING" id="98765.A0A2R6NNH0"/>
<reference evidence="1 2" key="1">
    <citation type="submission" date="2018-02" db="EMBL/GenBank/DDBJ databases">
        <title>Genome sequence of the basidiomycete white-rot fungus Phlebia centrifuga.</title>
        <authorList>
            <person name="Granchi Z."/>
            <person name="Peng M."/>
            <person name="de Vries R.P."/>
            <person name="Hilden K."/>
            <person name="Makela M.R."/>
            <person name="Grigoriev I."/>
            <person name="Riley R."/>
        </authorList>
    </citation>
    <scope>NUCLEOTIDE SEQUENCE [LARGE SCALE GENOMIC DNA]</scope>
    <source>
        <strain evidence="1 2">FBCC195</strain>
    </source>
</reference>
<comment type="caution">
    <text evidence="1">The sequence shown here is derived from an EMBL/GenBank/DDBJ whole genome shotgun (WGS) entry which is preliminary data.</text>
</comment>